<dbReference type="Pfam" id="PF21882">
    <property type="entry name" value="Gp53-like_C"/>
    <property type="match status" value="1"/>
</dbReference>
<name>A0A8S5UKH4_9CAUD</name>
<evidence type="ECO:0000313" key="2">
    <source>
        <dbReference type="EMBL" id="DAF94983.1"/>
    </source>
</evidence>
<sequence>MNVEELAKERDNLFPKEIAGYKRPDAFLDKSNDFFDELPQFIQKDPVYFKILNYIFSVLISNDVRVKSWVDSLSSDMNEQDFRVVTELVKGVMTPEMLKKLNGIEVGAQVNKNAFGKIQVNGKIYNAMILQDAIELIEGNNVTLSIDTATGAVTLNAKDTTYAIVSTTADGLVPKRDGSANKYLCADGTWKQVTQYIHPDSGITAGTYKSVTVNAQGHVTAGSNPTTLAGYGITDAAPLDHGIHVPSGGSNGTFLRGDLTWQAISGLGGIVAYSLNQNGYVKFGCGLILQWGINSAGNDGSEGESGWYAFPVNFNSACFALFCGLRNTDTNKPTNYDSEVQPRNWTTTKFNVYKQNYGGNPWFGSFIWFAIGR</sequence>
<organism evidence="2">
    <name type="scientific">Myoviridae sp. ctQf419</name>
    <dbReference type="NCBI Taxonomy" id="2825102"/>
    <lineage>
        <taxon>Viruses</taxon>
        <taxon>Duplodnaviria</taxon>
        <taxon>Heunggongvirae</taxon>
        <taxon>Uroviricota</taxon>
        <taxon>Caudoviricetes</taxon>
    </lineage>
</organism>
<dbReference type="Gene3D" id="2.60.40.3940">
    <property type="match status" value="1"/>
</dbReference>
<reference evidence="2" key="1">
    <citation type="journal article" date="2021" name="Proc. Natl. Acad. Sci. U.S.A.">
        <title>A Catalog of Tens of Thousands of Viruses from Human Metagenomes Reveals Hidden Associations with Chronic Diseases.</title>
        <authorList>
            <person name="Tisza M.J."/>
            <person name="Buck C.B."/>
        </authorList>
    </citation>
    <scope>NUCLEOTIDE SEQUENCE</scope>
    <source>
        <strain evidence="2">CtQf419</strain>
    </source>
</reference>
<evidence type="ECO:0000259" key="1">
    <source>
        <dbReference type="Pfam" id="PF21882"/>
    </source>
</evidence>
<accession>A0A8S5UKH4</accession>
<feature type="domain" description="Putative tail fiber protein gp53-like C-terminal" evidence="1">
    <location>
        <begin position="285"/>
        <end position="373"/>
    </location>
</feature>
<dbReference type="InterPro" id="IPR054075">
    <property type="entry name" value="Gp53-like_C"/>
</dbReference>
<dbReference type="EMBL" id="BK016102">
    <property type="protein sequence ID" value="DAF94983.1"/>
    <property type="molecule type" value="Genomic_DNA"/>
</dbReference>
<protein>
    <submittedName>
        <fullName evidence="2">Tail fiber protein</fullName>
    </submittedName>
</protein>
<proteinExistence type="predicted"/>